<dbReference type="RefSeq" id="XP_066800242.1">
    <property type="nucleotide sequence ID" value="XM_066949234.1"/>
</dbReference>
<feature type="region of interest" description="Disordered" evidence="2">
    <location>
        <begin position="118"/>
        <end position="145"/>
    </location>
</feature>
<feature type="region of interest" description="Disordered" evidence="2">
    <location>
        <begin position="1"/>
        <end position="80"/>
    </location>
</feature>
<dbReference type="Proteomes" id="UP001388673">
    <property type="component" value="Unassembled WGS sequence"/>
</dbReference>
<accession>A0AAW0YFS2</accession>
<reference evidence="4 5" key="1">
    <citation type="journal article" date="2024" name="bioRxiv">
        <title>Comparative genomics of Cryptococcus and Kwoniella reveals pathogenesis evolution and contrasting karyotype dynamics via intercentromeric recombination or chromosome fusion.</title>
        <authorList>
            <person name="Coelho M.A."/>
            <person name="David-Palma M."/>
            <person name="Shea T."/>
            <person name="Bowers K."/>
            <person name="McGinley-Smith S."/>
            <person name="Mohammad A.W."/>
            <person name="Gnirke A."/>
            <person name="Yurkov A.M."/>
            <person name="Nowrousian M."/>
            <person name="Sun S."/>
            <person name="Cuomo C.A."/>
            <person name="Heitman J."/>
        </authorList>
    </citation>
    <scope>NUCLEOTIDE SEQUENCE [LARGE SCALE GENOMIC DNA]</scope>
    <source>
        <strain evidence="4 5">CBS 13917</strain>
    </source>
</reference>
<evidence type="ECO:0000259" key="3">
    <source>
        <dbReference type="PROSITE" id="PS50142"/>
    </source>
</evidence>
<feature type="domain" description="RNase III" evidence="3">
    <location>
        <begin position="231"/>
        <end position="355"/>
    </location>
</feature>
<dbReference type="GO" id="GO:0006396">
    <property type="term" value="P:RNA processing"/>
    <property type="evidence" value="ECO:0007669"/>
    <property type="project" value="InterPro"/>
</dbReference>
<dbReference type="SUPFAM" id="SSF69065">
    <property type="entry name" value="RNase III domain-like"/>
    <property type="match status" value="1"/>
</dbReference>
<comment type="caution">
    <text evidence="4">The sequence shown here is derived from an EMBL/GenBank/DDBJ whole genome shotgun (WGS) entry which is preliminary data.</text>
</comment>
<dbReference type="Gene3D" id="3.30.160.20">
    <property type="match status" value="1"/>
</dbReference>
<name>A0AAW0YFS2_9TREE</name>
<dbReference type="EMBL" id="JBCAWK010000012">
    <property type="protein sequence ID" value="KAK8845434.1"/>
    <property type="molecule type" value="Genomic_DNA"/>
</dbReference>
<dbReference type="CDD" id="cd00593">
    <property type="entry name" value="RIBOc"/>
    <property type="match status" value="1"/>
</dbReference>
<evidence type="ECO:0000256" key="1">
    <source>
        <dbReference type="ARBA" id="ARBA00022884"/>
    </source>
</evidence>
<dbReference type="SMART" id="SM00535">
    <property type="entry name" value="RIBOc"/>
    <property type="match status" value="1"/>
</dbReference>
<dbReference type="AlphaFoldDB" id="A0AAW0YFS2"/>
<gene>
    <name evidence="4" type="ORF">IAR55_006147</name>
</gene>
<dbReference type="GO" id="GO:0004525">
    <property type="term" value="F:ribonuclease III activity"/>
    <property type="evidence" value="ECO:0007669"/>
    <property type="project" value="InterPro"/>
</dbReference>
<dbReference type="Pfam" id="PF00636">
    <property type="entry name" value="Ribonuclease_3"/>
    <property type="match status" value="1"/>
</dbReference>
<dbReference type="GeneID" id="92183405"/>
<evidence type="ECO:0000313" key="4">
    <source>
        <dbReference type="EMBL" id="KAK8845434.1"/>
    </source>
</evidence>
<dbReference type="Gene3D" id="1.10.1520.10">
    <property type="entry name" value="Ribonuclease III domain"/>
    <property type="match status" value="1"/>
</dbReference>
<proteinExistence type="predicted"/>
<dbReference type="PROSITE" id="PS50142">
    <property type="entry name" value="RNASE_3_2"/>
    <property type="match status" value="1"/>
</dbReference>
<keyword evidence="5" id="KW-1185">Reference proteome</keyword>
<dbReference type="KEGG" id="kne:92183405"/>
<dbReference type="GO" id="GO:0003723">
    <property type="term" value="F:RNA binding"/>
    <property type="evidence" value="ECO:0007669"/>
    <property type="project" value="UniProtKB-KW"/>
</dbReference>
<organism evidence="4 5">
    <name type="scientific">Kwoniella newhampshirensis</name>
    <dbReference type="NCBI Taxonomy" id="1651941"/>
    <lineage>
        <taxon>Eukaryota</taxon>
        <taxon>Fungi</taxon>
        <taxon>Dikarya</taxon>
        <taxon>Basidiomycota</taxon>
        <taxon>Agaricomycotina</taxon>
        <taxon>Tremellomycetes</taxon>
        <taxon>Tremellales</taxon>
        <taxon>Cryptococcaceae</taxon>
        <taxon>Kwoniella</taxon>
    </lineage>
</organism>
<keyword evidence="1" id="KW-0694">RNA-binding</keyword>
<sequence>MSDVSPKHTVRQPHIHSISLPQSRPSTPWIPPSPLSGRSRGLSETPKHVKNTTTVNRPFIRASSVRPPSSGPPSSPFGPQGPVITNEMFVPPKIEERLWLESSLGKIGRLSPTLQARLLTPVSQPHNRSNKGEGMSAPPAPDKSSDTILVKRKSEHDESETGIVSGTPVPSVIIKRKRLPSTTPDVKPNIPIPILPIPLPSKRFKKGATSRAILVPVEQLPVFALPTLPMIGDPDLVKQVFTHQSLFDKVKGRFEDPIDSPAKHYEKLEHVGDSILGMVVTSWLHETKPRLTIGTATKLKSHMVSNATLSHLSGLYNLPQRLNGDPNLLPLLRAQTDVRAALMEAYIAALYFSFPVEEHLTKGMKVIDSWLREMYEPLYDFFFNYMKKEHEQHHSTIGATVDGHAHMQSDAEIARIDQASIGMAPLVQMYTNSQDRELRYEEERYETNLGALWKIKCTVDGIELGEAVRTVKKTAKNVAAWEAAKKLGLTVSDATGVQRLPMLILRMRNETTL</sequence>
<dbReference type="SUPFAM" id="SSF54768">
    <property type="entry name" value="dsRNA-binding domain-like"/>
    <property type="match status" value="1"/>
</dbReference>
<dbReference type="SMART" id="SM00358">
    <property type="entry name" value="DSRM"/>
    <property type="match status" value="1"/>
</dbReference>
<evidence type="ECO:0000256" key="2">
    <source>
        <dbReference type="SAM" id="MobiDB-lite"/>
    </source>
</evidence>
<evidence type="ECO:0000313" key="5">
    <source>
        <dbReference type="Proteomes" id="UP001388673"/>
    </source>
</evidence>
<protein>
    <recommendedName>
        <fullName evidence="3">RNase III domain-containing protein</fullName>
    </recommendedName>
</protein>
<dbReference type="InterPro" id="IPR036389">
    <property type="entry name" value="RNase_III_sf"/>
</dbReference>
<dbReference type="InterPro" id="IPR014720">
    <property type="entry name" value="dsRBD_dom"/>
</dbReference>
<dbReference type="InterPro" id="IPR000999">
    <property type="entry name" value="RNase_III_dom"/>
</dbReference>